<evidence type="ECO:0000313" key="1">
    <source>
        <dbReference type="EMBL" id="TLP65999.1"/>
    </source>
</evidence>
<protein>
    <submittedName>
        <fullName evidence="1">Uncharacterized protein</fullName>
    </submittedName>
</protein>
<evidence type="ECO:0000313" key="2">
    <source>
        <dbReference type="Proteomes" id="UP000309033"/>
    </source>
</evidence>
<dbReference type="AlphaFoldDB" id="A0A5R8ZJQ3"/>
<comment type="caution">
    <text evidence="1">The sequence shown here is derived from an EMBL/GenBank/DDBJ whole genome shotgun (WGS) entry which is preliminary data.</text>
</comment>
<gene>
    <name evidence="1" type="ORF">FED44_00240</name>
</gene>
<proteinExistence type="predicted"/>
<organism evidence="1 2">
    <name type="scientific">Microbispora triticiradicis</name>
    <dbReference type="NCBI Taxonomy" id="2200763"/>
    <lineage>
        <taxon>Bacteria</taxon>
        <taxon>Bacillati</taxon>
        <taxon>Actinomycetota</taxon>
        <taxon>Actinomycetes</taxon>
        <taxon>Streptosporangiales</taxon>
        <taxon>Streptosporangiaceae</taxon>
        <taxon>Microbispora</taxon>
    </lineage>
</organism>
<name>A0A5R8ZJQ3_9ACTN</name>
<sequence>MSSESSTEAALPEAWQAFVTKPGEDTAKAVAEELGEDANPGVLGPIRLMAKTLAQRSANERSAMSRLIAAQLMGDVASKEAARLRGLIDSATK</sequence>
<dbReference type="EMBL" id="VANP01000001">
    <property type="protein sequence ID" value="TLP65999.1"/>
    <property type="molecule type" value="Genomic_DNA"/>
</dbReference>
<keyword evidence="2" id="KW-1185">Reference proteome</keyword>
<dbReference type="Proteomes" id="UP000309033">
    <property type="component" value="Unassembled WGS sequence"/>
</dbReference>
<accession>A0A5R8ZJQ3</accession>
<reference evidence="1" key="1">
    <citation type="submission" date="2019-05" db="EMBL/GenBank/DDBJ databases">
        <title>Isolation, diversity and antifungal activity of Actinobacteria from wheat.</title>
        <authorList>
            <person name="Yu B."/>
        </authorList>
    </citation>
    <scope>NUCLEOTIDE SEQUENCE [LARGE SCALE GENOMIC DNA]</scope>
    <source>
        <strain evidence="1">NEAU-HEGS1-5</strain>
    </source>
</reference>